<gene>
    <name evidence="3" type="ORF">O181_071523</name>
</gene>
<protein>
    <submittedName>
        <fullName evidence="3">Uncharacterized protein</fullName>
    </submittedName>
</protein>
<dbReference type="AlphaFoldDB" id="A0A9Q3F5R0"/>
<comment type="caution">
    <text evidence="3">The sequence shown here is derived from an EMBL/GenBank/DDBJ whole genome shotgun (WGS) entry which is preliminary data.</text>
</comment>
<keyword evidence="2" id="KW-0732">Signal</keyword>
<name>A0A9Q3F5R0_9BASI</name>
<feature type="compositionally biased region" description="Polar residues" evidence="1">
    <location>
        <begin position="191"/>
        <end position="206"/>
    </location>
</feature>
<feature type="chain" id="PRO_5040115424" evidence="2">
    <location>
        <begin position="20"/>
        <end position="288"/>
    </location>
</feature>
<evidence type="ECO:0000256" key="1">
    <source>
        <dbReference type="SAM" id="MobiDB-lite"/>
    </source>
</evidence>
<dbReference type="Proteomes" id="UP000765509">
    <property type="component" value="Unassembled WGS sequence"/>
</dbReference>
<evidence type="ECO:0000313" key="3">
    <source>
        <dbReference type="EMBL" id="MBW0531808.1"/>
    </source>
</evidence>
<sequence length="288" mass="32103">MFPACVHWSLGVIMLGVLAASSTSSSSDLDELPAPKRRLSRPCHRFMQHVLSYSFSFTPLSATLVQRSLPSKNLNFLKEASESETRLARCIRTWPSDSLVVSFNLFLSILLTRAGLRHPYPSARDQAEAVHDACGFGSVDLNKNQHHELDLNASADHIANQDIKKNEMKAIIDLNSLPDSPTESPLWDPNYNENPSHQVDSNALPSSATNPKTKVCFYCGLPYASFSQKQELQTVSRPQPVHPPLSANKLGFHHYLESLFKGDREDFEDDLRDGCPLETQLSLRGESN</sequence>
<proteinExistence type="predicted"/>
<reference evidence="3" key="1">
    <citation type="submission" date="2021-03" db="EMBL/GenBank/DDBJ databases">
        <title>Draft genome sequence of rust myrtle Austropuccinia psidii MF-1, a brazilian biotype.</title>
        <authorList>
            <person name="Quecine M.C."/>
            <person name="Pachon D.M.R."/>
            <person name="Bonatelli M.L."/>
            <person name="Correr F.H."/>
            <person name="Franceschini L.M."/>
            <person name="Leite T.F."/>
            <person name="Margarido G.R.A."/>
            <person name="Almeida C.A."/>
            <person name="Ferrarezi J.A."/>
            <person name="Labate C.A."/>
        </authorList>
    </citation>
    <scope>NUCLEOTIDE SEQUENCE</scope>
    <source>
        <strain evidence="3">MF-1</strain>
    </source>
</reference>
<feature type="region of interest" description="Disordered" evidence="1">
    <location>
        <begin position="179"/>
        <end position="206"/>
    </location>
</feature>
<dbReference type="EMBL" id="AVOT02037162">
    <property type="protein sequence ID" value="MBW0531808.1"/>
    <property type="molecule type" value="Genomic_DNA"/>
</dbReference>
<keyword evidence="4" id="KW-1185">Reference proteome</keyword>
<organism evidence="3 4">
    <name type="scientific">Austropuccinia psidii MF-1</name>
    <dbReference type="NCBI Taxonomy" id="1389203"/>
    <lineage>
        <taxon>Eukaryota</taxon>
        <taxon>Fungi</taxon>
        <taxon>Dikarya</taxon>
        <taxon>Basidiomycota</taxon>
        <taxon>Pucciniomycotina</taxon>
        <taxon>Pucciniomycetes</taxon>
        <taxon>Pucciniales</taxon>
        <taxon>Sphaerophragmiaceae</taxon>
        <taxon>Austropuccinia</taxon>
    </lineage>
</organism>
<evidence type="ECO:0000313" key="4">
    <source>
        <dbReference type="Proteomes" id="UP000765509"/>
    </source>
</evidence>
<evidence type="ECO:0000256" key="2">
    <source>
        <dbReference type="SAM" id="SignalP"/>
    </source>
</evidence>
<accession>A0A9Q3F5R0</accession>
<feature type="signal peptide" evidence="2">
    <location>
        <begin position="1"/>
        <end position="19"/>
    </location>
</feature>